<evidence type="ECO:0008006" key="4">
    <source>
        <dbReference type="Google" id="ProtNLM"/>
    </source>
</evidence>
<proteinExistence type="predicted"/>
<organism evidence="2 3">
    <name type="scientific">Candidatus Yonathbacteria bacterium RIFCSPLOWO2_01_FULL_47_33b</name>
    <dbReference type="NCBI Taxonomy" id="1802727"/>
    <lineage>
        <taxon>Bacteria</taxon>
        <taxon>Candidatus Yonathiibacteriota</taxon>
    </lineage>
</organism>
<gene>
    <name evidence="2" type="ORF">A2937_00890</name>
</gene>
<evidence type="ECO:0000313" key="3">
    <source>
        <dbReference type="Proteomes" id="UP000177987"/>
    </source>
</evidence>
<accession>A0A1G2SHJ8</accession>
<keyword evidence="1" id="KW-0812">Transmembrane</keyword>
<protein>
    <recommendedName>
        <fullName evidence="4">Rod shape-determining protein MreD</fullName>
    </recommendedName>
</protein>
<name>A0A1G2SHJ8_9BACT</name>
<sequence length="85" mass="9246">MTIWRISFTVLLISATLYAPWWCVLGGATVGAFLFPRYYEVIVIGVLSDILYGISGGMSAGFGAQGLIAGVAVFVVMERIKRDLR</sequence>
<dbReference type="Proteomes" id="UP000177987">
    <property type="component" value="Unassembled WGS sequence"/>
</dbReference>
<dbReference type="AlphaFoldDB" id="A0A1G2SHJ8"/>
<comment type="caution">
    <text evidence="2">The sequence shown here is derived from an EMBL/GenBank/DDBJ whole genome shotgun (WGS) entry which is preliminary data.</text>
</comment>
<feature type="transmembrane region" description="Helical" evidence="1">
    <location>
        <begin position="50"/>
        <end position="76"/>
    </location>
</feature>
<evidence type="ECO:0000256" key="1">
    <source>
        <dbReference type="SAM" id="Phobius"/>
    </source>
</evidence>
<dbReference type="EMBL" id="MHUW01000012">
    <property type="protein sequence ID" value="OHA83871.1"/>
    <property type="molecule type" value="Genomic_DNA"/>
</dbReference>
<dbReference type="STRING" id="1802727.A2937_00890"/>
<evidence type="ECO:0000313" key="2">
    <source>
        <dbReference type="EMBL" id="OHA83871.1"/>
    </source>
</evidence>
<reference evidence="2 3" key="1">
    <citation type="journal article" date="2016" name="Nat. Commun.">
        <title>Thousands of microbial genomes shed light on interconnected biogeochemical processes in an aquifer system.</title>
        <authorList>
            <person name="Anantharaman K."/>
            <person name="Brown C.T."/>
            <person name="Hug L.A."/>
            <person name="Sharon I."/>
            <person name="Castelle C.J."/>
            <person name="Probst A.J."/>
            <person name="Thomas B.C."/>
            <person name="Singh A."/>
            <person name="Wilkins M.J."/>
            <person name="Karaoz U."/>
            <person name="Brodie E.L."/>
            <person name="Williams K.H."/>
            <person name="Hubbard S.S."/>
            <person name="Banfield J.F."/>
        </authorList>
    </citation>
    <scope>NUCLEOTIDE SEQUENCE [LARGE SCALE GENOMIC DNA]</scope>
</reference>
<keyword evidence="1" id="KW-0472">Membrane</keyword>
<keyword evidence="1" id="KW-1133">Transmembrane helix</keyword>